<evidence type="ECO:0000313" key="2">
    <source>
        <dbReference type="EMBL" id="CAF2098476.1"/>
    </source>
</evidence>
<gene>
    <name evidence="2" type="ORF">DARMORV10_A05P22970.1</name>
</gene>
<feature type="compositionally biased region" description="Basic and acidic residues" evidence="1">
    <location>
        <begin position="19"/>
        <end position="29"/>
    </location>
</feature>
<dbReference type="PANTHER" id="PTHR33047">
    <property type="entry name" value="PROTEIN TAR1"/>
    <property type="match status" value="1"/>
</dbReference>
<dbReference type="EMBL" id="HG994359">
    <property type="protein sequence ID" value="CAF2098476.1"/>
    <property type="molecule type" value="Genomic_DNA"/>
</dbReference>
<dbReference type="Proteomes" id="UP001295469">
    <property type="component" value="Chromosome A05"/>
</dbReference>
<evidence type="ECO:0000256" key="1">
    <source>
        <dbReference type="SAM" id="MobiDB-lite"/>
    </source>
</evidence>
<organism evidence="2">
    <name type="scientific">Brassica napus</name>
    <name type="common">Rape</name>
    <dbReference type="NCBI Taxonomy" id="3708"/>
    <lineage>
        <taxon>Eukaryota</taxon>
        <taxon>Viridiplantae</taxon>
        <taxon>Streptophyta</taxon>
        <taxon>Embryophyta</taxon>
        <taxon>Tracheophyta</taxon>
        <taxon>Spermatophyta</taxon>
        <taxon>Magnoliopsida</taxon>
        <taxon>eudicotyledons</taxon>
        <taxon>Gunneridae</taxon>
        <taxon>Pentapetalae</taxon>
        <taxon>rosids</taxon>
        <taxon>malvids</taxon>
        <taxon>Brassicales</taxon>
        <taxon>Brassicaceae</taxon>
        <taxon>Brassiceae</taxon>
        <taxon>Brassica</taxon>
    </lineage>
</organism>
<dbReference type="AlphaFoldDB" id="A0A816TAB4"/>
<dbReference type="PANTHER" id="PTHR33047:SF42">
    <property type="entry name" value="PROTEIN TAR1"/>
    <property type="match status" value="1"/>
</dbReference>
<protein>
    <submittedName>
        <fullName evidence="2">(rape) hypothetical protein</fullName>
    </submittedName>
</protein>
<proteinExistence type="predicted"/>
<name>A0A816TAB4_BRANA</name>
<sequence>MNENSFGRIPLVRTSSELAVRRPGKDPERAVPSLSPGRYEAVRCHHVSSSSSPPTVDGFGTGTPEPSPQSQSFSRSYGSILPTSLAYIVHHEDLMRL</sequence>
<accession>A0A816TAB4</accession>
<dbReference type="InterPro" id="IPR052997">
    <property type="entry name" value="RRT15-like"/>
</dbReference>
<feature type="region of interest" description="Disordered" evidence="1">
    <location>
        <begin position="17"/>
        <end position="75"/>
    </location>
</feature>
<reference evidence="2" key="1">
    <citation type="submission" date="2021-01" db="EMBL/GenBank/DDBJ databases">
        <authorList>
            <consortium name="Genoscope - CEA"/>
            <person name="William W."/>
        </authorList>
    </citation>
    <scope>NUCLEOTIDE SEQUENCE</scope>
</reference>